<evidence type="ECO:0000313" key="3">
    <source>
        <dbReference type="EMBL" id="QDU30211.1"/>
    </source>
</evidence>
<feature type="compositionally biased region" description="Low complexity" evidence="1">
    <location>
        <begin position="150"/>
        <end position="163"/>
    </location>
</feature>
<protein>
    <submittedName>
        <fullName evidence="3">FHA domain protein</fullName>
    </submittedName>
</protein>
<dbReference type="InterPro" id="IPR053855">
    <property type="entry name" value="DUF6931"/>
</dbReference>
<evidence type="ECO:0000313" key="4">
    <source>
        <dbReference type="Proteomes" id="UP000315017"/>
    </source>
</evidence>
<dbReference type="Pfam" id="PF22011">
    <property type="entry name" value="DUF6931"/>
    <property type="match status" value="1"/>
</dbReference>
<feature type="region of interest" description="Disordered" evidence="1">
    <location>
        <begin position="133"/>
        <end position="163"/>
    </location>
</feature>
<dbReference type="Pfam" id="PF00498">
    <property type="entry name" value="FHA"/>
    <property type="match status" value="1"/>
</dbReference>
<feature type="domain" description="FHA" evidence="2">
    <location>
        <begin position="25"/>
        <end position="75"/>
    </location>
</feature>
<gene>
    <name evidence="3" type="ORF">ETAA8_53300</name>
</gene>
<dbReference type="PROSITE" id="PS50006">
    <property type="entry name" value="FHA_DOMAIN"/>
    <property type="match status" value="1"/>
</dbReference>
<dbReference type="Gene3D" id="2.60.200.20">
    <property type="match status" value="1"/>
</dbReference>
<dbReference type="InterPro" id="IPR000253">
    <property type="entry name" value="FHA_dom"/>
</dbReference>
<dbReference type="KEGG" id="aagg:ETAA8_53300"/>
<dbReference type="OrthoDB" id="289828at2"/>
<dbReference type="Proteomes" id="UP000315017">
    <property type="component" value="Chromosome"/>
</dbReference>
<evidence type="ECO:0000259" key="2">
    <source>
        <dbReference type="PROSITE" id="PS50006"/>
    </source>
</evidence>
<keyword evidence="4" id="KW-1185">Reference proteome</keyword>
<organism evidence="3 4">
    <name type="scientific">Anatilimnocola aggregata</name>
    <dbReference type="NCBI Taxonomy" id="2528021"/>
    <lineage>
        <taxon>Bacteria</taxon>
        <taxon>Pseudomonadati</taxon>
        <taxon>Planctomycetota</taxon>
        <taxon>Planctomycetia</taxon>
        <taxon>Pirellulales</taxon>
        <taxon>Pirellulaceae</taxon>
        <taxon>Anatilimnocola</taxon>
    </lineage>
</organism>
<dbReference type="AlphaFoldDB" id="A0A517YJ25"/>
<reference evidence="3 4" key="1">
    <citation type="submission" date="2019-02" db="EMBL/GenBank/DDBJ databases">
        <title>Deep-cultivation of Planctomycetes and their phenomic and genomic characterization uncovers novel biology.</title>
        <authorList>
            <person name="Wiegand S."/>
            <person name="Jogler M."/>
            <person name="Boedeker C."/>
            <person name="Pinto D."/>
            <person name="Vollmers J."/>
            <person name="Rivas-Marin E."/>
            <person name="Kohn T."/>
            <person name="Peeters S.H."/>
            <person name="Heuer A."/>
            <person name="Rast P."/>
            <person name="Oberbeckmann S."/>
            <person name="Bunk B."/>
            <person name="Jeske O."/>
            <person name="Meyerdierks A."/>
            <person name="Storesund J.E."/>
            <person name="Kallscheuer N."/>
            <person name="Luecker S."/>
            <person name="Lage O.M."/>
            <person name="Pohl T."/>
            <person name="Merkel B.J."/>
            <person name="Hornburger P."/>
            <person name="Mueller R.-W."/>
            <person name="Bruemmer F."/>
            <person name="Labrenz M."/>
            <person name="Spormann A.M."/>
            <person name="Op den Camp H."/>
            <person name="Overmann J."/>
            <person name="Amann R."/>
            <person name="Jetten M.S.M."/>
            <person name="Mascher T."/>
            <person name="Medema M.H."/>
            <person name="Devos D.P."/>
            <person name="Kaster A.-K."/>
            <person name="Ovreas L."/>
            <person name="Rohde M."/>
            <person name="Galperin M.Y."/>
            <person name="Jogler C."/>
        </authorList>
    </citation>
    <scope>NUCLEOTIDE SEQUENCE [LARGE SCALE GENOMIC DNA]</scope>
    <source>
        <strain evidence="3 4">ETA_A8</strain>
    </source>
</reference>
<dbReference type="RefSeq" id="WP_145095313.1">
    <property type="nucleotide sequence ID" value="NZ_CP036274.1"/>
</dbReference>
<dbReference type="EMBL" id="CP036274">
    <property type="protein sequence ID" value="QDU30211.1"/>
    <property type="molecule type" value="Genomic_DNA"/>
</dbReference>
<name>A0A517YJ25_9BACT</name>
<dbReference type="SUPFAM" id="SSF49879">
    <property type="entry name" value="SMAD/FHA domain"/>
    <property type="match status" value="1"/>
</dbReference>
<proteinExistence type="predicted"/>
<dbReference type="CDD" id="cd00060">
    <property type="entry name" value="FHA"/>
    <property type="match status" value="1"/>
</dbReference>
<dbReference type="InterPro" id="IPR008984">
    <property type="entry name" value="SMAD_FHA_dom_sf"/>
</dbReference>
<accession>A0A517YJ25</accession>
<evidence type="ECO:0000256" key="1">
    <source>
        <dbReference type="SAM" id="MobiDB-lite"/>
    </source>
</evidence>
<sequence length="356" mass="37731">MRAFLQVIKGPGLGRKITLREGQLLYVGRTDQADVSCPENPEMSSVHFTIRWLGSECQFKDLNSANGSFRNGERIAETLVYDGDEIKTGQATFRVFMGDAAEGDTTRPEIPAMQLAPPLFDTKKEMLLVPAKAPGSGIAPSEHKTHSHAPHSQAAAATPAPSAPTASSVAGSIGLLIPVSTDVAAIAPIEDDNKKLASPSQSTPQFATLLANQEKFLDAIRVLAFGMGKLSAIEWSLRCVQTALGDGLSKVDARALEIVQRWLGEPGEDLRRAAYAAAQEAEHATPASWVAMAVFWSEGSMGPPPPAPVVPPGPTQCAHAATGAILLAAVARQPEKAPDRYREFVRIGLELVGGAK</sequence>